<reference evidence="11" key="2">
    <citation type="submission" date="2017-02" db="EMBL/GenBank/DDBJ databases">
        <title>Sunflower complete genome.</title>
        <authorList>
            <person name="Langlade N."/>
            <person name="Munos S."/>
        </authorList>
    </citation>
    <scope>NUCLEOTIDE SEQUENCE [LARGE SCALE GENOMIC DNA]</scope>
    <source>
        <tissue evidence="11">Leaves</tissue>
    </source>
</reference>
<evidence type="ECO:0000256" key="1">
    <source>
        <dbReference type="ARBA" id="ARBA00004123"/>
    </source>
</evidence>
<keyword evidence="4 8" id="KW-0805">Transcription regulation</keyword>
<evidence type="ECO:0000259" key="9">
    <source>
        <dbReference type="PROSITE" id="PS51745"/>
    </source>
</evidence>
<dbReference type="STRING" id="4232.A0A251SLF9"/>
<dbReference type="EMBL" id="MNCJ02000327">
    <property type="protein sequence ID" value="KAF5776922.1"/>
    <property type="molecule type" value="Genomic_DNA"/>
</dbReference>
<reference evidence="10" key="3">
    <citation type="submission" date="2020-06" db="EMBL/GenBank/DDBJ databases">
        <title>Helianthus annuus Genome sequencing and assembly Release 2.</title>
        <authorList>
            <person name="Gouzy J."/>
            <person name="Langlade N."/>
            <person name="Munos S."/>
        </authorList>
    </citation>
    <scope>NUCLEOTIDE SEQUENCE</scope>
    <source>
        <tissue evidence="10">Leaves</tissue>
    </source>
</reference>
<keyword evidence="7 8" id="KW-0927">Auxin signaling pathway</keyword>
<evidence type="ECO:0000313" key="12">
    <source>
        <dbReference type="Proteomes" id="UP000215914"/>
    </source>
</evidence>
<proteinExistence type="inferred from homology"/>
<comment type="similarity">
    <text evidence="2 8">Belongs to the Aux/IAA family.</text>
</comment>
<evidence type="ECO:0000256" key="2">
    <source>
        <dbReference type="ARBA" id="ARBA00006728"/>
    </source>
</evidence>
<dbReference type="EMBL" id="CM007903">
    <property type="protein sequence ID" value="OTF99381.1"/>
    <property type="molecule type" value="Genomic_DNA"/>
</dbReference>
<dbReference type="PANTHER" id="PTHR31734">
    <property type="entry name" value="AUXIN-RESPONSIVE PROTEIN IAA17"/>
    <property type="match status" value="1"/>
</dbReference>
<evidence type="ECO:0000256" key="4">
    <source>
        <dbReference type="ARBA" id="ARBA00023015"/>
    </source>
</evidence>
<dbReference type="GO" id="GO:0009734">
    <property type="term" value="P:auxin-activated signaling pathway"/>
    <property type="evidence" value="ECO:0007669"/>
    <property type="project" value="UniProtKB-UniRule"/>
</dbReference>
<keyword evidence="3 8" id="KW-0678">Repressor</keyword>
<dbReference type="AlphaFoldDB" id="A0A251SLF9"/>
<feature type="domain" description="PB1" evidence="9">
    <location>
        <begin position="75"/>
        <end position="169"/>
    </location>
</feature>
<dbReference type="InterPro" id="IPR003311">
    <property type="entry name" value="AUX_IAA"/>
</dbReference>
<sequence length="187" mass="21428">MSSKTSEFTTYDLNLIETELTLGLPGESRGRKLAKKRRSIESFDDIRSDATKCPLDEKQAIGWPPVTLHLKNSNFKFVKVAVDGAPYMRKVDLELYGDYQQLQCALVEIFSYFTLENALSENNLLDVVNGRMYVSMYEDKFGDWMLVGDVPWKMFVETCKRIRLMRRSEAINAAPRTSSRGSNLSIF</sequence>
<evidence type="ECO:0000313" key="11">
    <source>
        <dbReference type="EMBL" id="OTF99381.1"/>
    </source>
</evidence>
<evidence type="ECO:0000256" key="7">
    <source>
        <dbReference type="ARBA" id="ARBA00023294"/>
    </source>
</evidence>
<dbReference type="InParanoid" id="A0A251SLF9"/>
<dbReference type="Proteomes" id="UP000215914">
    <property type="component" value="Chromosome 14"/>
</dbReference>
<keyword evidence="12" id="KW-1185">Reference proteome</keyword>
<reference evidence="10 12" key="1">
    <citation type="journal article" date="2017" name="Nature">
        <title>The sunflower genome provides insights into oil metabolism, flowering and Asterid evolution.</title>
        <authorList>
            <person name="Badouin H."/>
            <person name="Gouzy J."/>
            <person name="Grassa C.J."/>
            <person name="Murat F."/>
            <person name="Staton S.E."/>
            <person name="Cottret L."/>
            <person name="Lelandais-Briere C."/>
            <person name="Owens G.L."/>
            <person name="Carrere S."/>
            <person name="Mayjonade B."/>
            <person name="Legrand L."/>
            <person name="Gill N."/>
            <person name="Kane N.C."/>
            <person name="Bowers J.E."/>
            <person name="Hubner S."/>
            <person name="Bellec A."/>
            <person name="Berard A."/>
            <person name="Berges H."/>
            <person name="Blanchet N."/>
            <person name="Boniface M.C."/>
            <person name="Brunel D."/>
            <person name="Catrice O."/>
            <person name="Chaidir N."/>
            <person name="Claudel C."/>
            <person name="Donnadieu C."/>
            <person name="Faraut T."/>
            <person name="Fievet G."/>
            <person name="Helmstetter N."/>
            <person name="King M."/>
            <person name="Knapp S.J."/>
            <person name="Lai Z."/>
            <person name="Le Paslier M.C."/>
            <person name="Lippi Y."/>
            <person name="Lorenzon L."/>
            <person name="Mandel J.R."/>
            <person name="Marage G."/>
            <person name="Marchand G."/>
            <person name="Marquand E."/>
            <person name="Bret-Mestries E."/>
            <person name="Morien E."/>
            <person name="Nambeesan S."/>
            <person name="Nguyen T."/>
            <person name="Pegot-Espagnet P."/>
            <person name="Pouilly N."/>
            <person name="Raftis F."/>
            <person name="Sallet E."/>
            <person name="Schiex T."/>
            <person name="Thomas J."/>
            <person name="Vandecasteele C."/>
            <person name="Vares D."/>
            <person name="Vear F."/>
            <person name="Vautrin S."/>
            <person name="Crespi M."/>
            <person name="Mangin B."/>
            <person name="Burke J.M."/>
            <person name="Salse J."/>
            <person name="Munos S."/>
            <person name="Vincourt P."/>
            <person name="Rieseberg L.H."/>
            <person name="Langlade N.B."/>
        </authorList>
    </citation>
    <scope>NUCLEOTIDE SEQUENCE [LARGE SCALE GENOMIC DNA]</scope>
    <source>
        <strain evidence="12">cv. SF193</strain>
        <tissue evidence="10">Leaves</tissue>
    </source>
</reference>
<accession>A0A251SLF9</accession>
<keyword evidence="5 8" id="KW-0804">Transcription</keyword>
<dbReference type="GO" id="GO:0005634">
    <property type="term" value="C:nucleus"/>
    <property type="evidence" value="ECO:0007669"/>
    <property type="project" value="UniProtKB-SubCell"/>
</dbReference>
<protein>
    <recommendedName>
        <fullName evidence="8">Auxin-responsive protein</fullName>
    </recommendedName>
</protein>
<evidence type="ECO:0000256" key="8">
    <source>
        <dbReference type="RuleBase" id="RU004549"/>
    </source>
</evidence>
<dbReference type="InterPro" id="IPR033389">
    <property type="entry name" value="AUX/IAA_dom"/>
</dbReference>
<dbReference type="InterPro" id="IPR053793">
    <property type="entry name" value="PB1-like"/>
</dbReference>
<dbReference type="Gene3D" id="3.10.20.90">
    <property type="entry name" value="Phosphatidylinositol 3-kinase Catalytic Subunit, Chain A, domain 1"/>
    <property type="match status" value="1"/>
</dbReference>
<comment type="subunit">
    <text evidence="8">Homodimers and heterodimers.</text>
</comment>
<dbReference type="Gramene" id="mRNA:HanXRQr2_Chr12g0529641">
    <property type="protein sequence ID" value="mRNA:HanXRQr2_Chr12g0529641"/>
    <property type="gene ID" value="HanXRQr2_Chr12g0529641"/>
</dbReference>
<keyword evidence="6 8" id="KW-0539">Nucleus</keyword>
<dbReference type="PROSITE" id="PS51745">
    <property type="entry name" value="PB1"/>
    <property type="match status" value="1"/>
</dbReference>
<dbReference type="Pfam" id="PF02309">
    <property type="entry name" value="AUX_IAA"/>
    <property type="match status" value="1"/>
</dbReference>
<comment type="subcellular location">
    <subcellularLocation>
        <location evidence="1 8">Nucleus</location>
    </subcellularLocation>
</comment>
<evidence type="ECO:0000256" key="5">
    <source>
        <dbReference type="ARBA" id="ARBA00023163"/>
    </source>
</evidence>
<gene>
    <name evidence="11" type="ORF">HannXRQ_Chr14g0455971</name>
    <name evidence="10" type="ORF">HanXRQr2_Chr12g0529641</name>
</gene>
<evidence type="ECO:0000256" key="6">
    <source>
        <dbReference type="ARBA" id="ARBA00023242"/>
    </source>
</evidence>
<dbReference type="SUPFAM" id="SSF54277">
    <property type="entry name" value="CAD &amp; PB1 domains"/>
    <property type="match status" value="1"/>
</dbReference>
<dbReference type="SMR" id="A0A251SLF9"/>
<comment type="function">
    <text evidence="8">Aux/IAA proteins are short-lived transcriptional factors that function as repressors of early auxin response genes at low auxin concentrations.</text>
</comment>
<dbReference type="GO" id="GO:0006355">
    <property type="term" value="P:regulation of DNA-templated transcription"/>
    <property type="evidence" value="ECO:0007669"/>
    <property type="project" value="InterPro"/>
</dbReference>
<dbReference type="PANTHER" id="PTHR31734:SF34">
    <property type="entry name" value="AUXIN-RESPONSIVE PROTEIN IAA15"/>
    <property type="match status" value="1"/>
</dbReference>
<organism evidence="11 12">
    <name type="scientific">Helianthus annuus</name>
    <name type="common">Common sunflower</name>
    <dbReference type="NCBI Taxonomy" id="4232"/>
    <lineage>
        <taxon>Eukaryota</taxon>
        <taxon>Viridiplantae</taxon>
        <taxon>Streptophyta</taxon>
        <taxon>Embryophyta</taxon>
        <taxon>Tracheophyta</taxon>
        <taxon>Spermatophyta</taxon>
        <taxon>Magnoliopsida</taxon>
        <taxon>eudicotyledons</taxon>
        <taxon>Gunneridae</taxon>
        <taxon>Pentapetalae</taxon>
        <taxon>asterids</taxon>
        <taxon>campanulids</taxon>
        <taxon>Asterales</taxon>
        <taxon>Asteraceae</taxon>
        <taxon>Asteroideae</taxon>
        <taxon>Heliantheae alliance</taxon>
        <taxon>Heliantheae</taxon>
        <taxon>Helianthus</taxon>
    </lineage>
</organism>
<evidence type="ECO:0000313" key="10">
    <source>
        <dbReference type="EMBL" id="KAF5776922.1"/>
    </source>
</evidence>
<evidence type="ECO:0000256" key="3">
    <source>
        <dbReference type="ARBA" id="ARBA00022491"/>
    </source>
</evidence>
<name>A0A251SLF9_HELAN</name>